<gene>
    <name evidence="5" type="primary">LOC103513996</name>
</gene>
<dbReference type="GO" id="GO:0003723">
    <property type="term" value="F:RNA binding"/>
    <property type="evidence" value="ECO:0007669"/>
    <property type="project" value="InterPro"/>
</dbReference>
<dbReference type="GO" id="GO:0016423">
    <property type="term" value="F:tRNA (guanine) methyltransferase activity"/>
    <property type="evidence" value="ECO:0007669"/>
    <property type="project" value="InterPro"/>
</dbReference>
<evidence type="ECO:0000256" key="2">
    <source>
        <dbReference type="ARBA" id="ARBA00022679"/>
    </source>
</evidence>
<dbReference type="PaxDb" id="121845-A0A1S3DAS3"/>
<dbReference type="InterPro" id="IPR044748">
    <property type="entry name" value="Trm3/TARBP1_C"/>
</dbReference>
<dbReference type="GO" id="GO:0030488">
    <property type="term" value="P:tRNA methylation"/>
    <property type="evidence" value="ECO:0007669"/>
    <property type="project" value="InterPro"/>
</dbReference>
<dbReference type="PANTHER" id="PTHR12029">
    <property type="entry name" value="RNA METHYLTRANSFERASE"/>
    <property type="match status" value="1"/>
</dbReference>
<reference evidence="5" key="1">
    <citation type="submission" date="2025-08" db="UniProtKB">
        <authorList>
            <consortium name="RefSeq"/>
        </authorList>
    </citation>
    <scope>IDENTIFICATION</scope>
</reference>
<dbReference type="Gene3D" id="3.40.1280.10">
    <property type="match status" value="1"/>
</dbReference>
<dbReference type="STRING" id="121845.A0A1S3DAS3"/>
<dbReference type="InterPro" id="IPR045330">
    <property type="entry name" value="TRM3/TARBP1"/>
</dbReference>
<dbReference type="CDD" id="cd18091">
    <property type="entry name" value="SpoU-like_TRM3-like"/>
    <property type="match status" value="1"/>
</dbReference>
<dbReference type="InterPro" id="IPR029028">
    <property type="entry name" value="Alpha/beta_knot_MTases"/>
</dbReference>
<accession>A0A1S3DAS3</accession>
<evidence type="ECO:0000259" key="3">
    <source>
        <dbReference type="Pfam" id="PF00588"/>
    </source>
</evidence>
<dbReference type="InterPro" id="IPR001537">
    <property type="entry name" value="SpoU_MeTrfase"/>
</dbReference>
<dbReference type="GeneID" id="103513996"/>
<dbReference type="PANTHER" id="PTHR12029:SF11">
    <property type="entry name" value="METHYLTRANSFERASE TARBP1-RELATED"/>
    <property type="match status" value="1"/>
</dbReference>
<evidence type="ECO:0000313" key="5">
    <source>
        <dbReference type="RefSeq" id="XP_008477081.2"/>
    </source>
</evidence>
<proteinExistence type="predicted"/>
<evidence type="ECO:0000313" key="4">
    <source>
        <dbReference type="Proteomes" id="UP000079169"/>
    </source>
</evidence>
<feature type="domain" description="tRNA/rRNA methyltransferase SpoU type" evidence="3">
    <location>
        <begin position="906"/>
        <end position="1047"/>
    </location>
</feature>
<dbReference type="InterPro" id="IPR029026">
    <property type="entry name" value="tRNA_m1G_MTases_N"/>
</dbReference>
<keyword evidence="4" id="KW-1185">Reference proteome</keyword>
<dbReference type="SUPFAM" id="SSF75217">
    <property type="entry name" value="alpha/beta knot"/>
    <property type="match status" value="1"/>
</dbReference>
<dbReference type="RefSeq" id="XP_008477081.2">
    <property type="nucleotide sequence ID" value="XM_008478859.3"/>
</dbReference>
<name>A0A1S3DAS3_DIACI</name>
<protein>
    <submittedName>
        <fullName evidence="5">Probable methyltransferase TARBP1</fullName>
    </submittedName>
</protein>
<keyword evidence="1 5" id="KW-0489">Methyltransferase</keyword>
<organism evidence="4 5">
    <name type="scientific">Diaphorina citri</name>
    <name type="common">Asian citrus psyllid</name>
    <dbReference type="NCBI Taxonomy" id="121845"/>
    <lineage>
        <taxon>Eukaryota</taxon>
        <taxon>Metazoa</taxon>
        <taxon>Ecdysozoa</taxon>
        <taxon>Arthropoda</taxon>
        <taxon>Hexapoda</taxon>
        <taxon>Insecta</taxon>
        <taxon>Pterygota</taxon>
        <taxon>Neoptera</taxon>
        <taxon>Paraneoptera</taxon>
        <taxon>Hemiptera</taxon>
        <taxon>Sternorrhyncha</taxon>
        <taxon>Psylloidea</taxon>
        <taxon>Psyllidae</taxon>
        <taxon>Diaphorininae</taxon>
        <taxon>Diaphorina</taxon>
    </lineage>
</organism>
<sequence>MCVPWGPVPLFYVTHYLQLASSDVKPTITSTQECLSKIKSAFKIVTNLIQINFKHNLIIRSGIGFCLRKHIVASLISPIKQMDIGLNSTSLVEVINNFLNICRPNSDKTNEFRELLEGFAKVFSYDKDFIYNYINEHFITEDNQVQESSFNIIALFLLSDKINPTEFIDLIKQKLKHSSESFENLAQIKAFIVQYGFLCPLLCCKALEASIEGNCCFIHSFLSLNYTEDQFKTHLSQILENRDLEKYGDTIEFLITYSSTVQSFVKTQLLNSTVDISKQEFGVFNNEYNYLFILNLYLEKRGRDCHEHFMQNEQQLNGLFNANNFFNCKDRKSVELKLKLFKRICQNIIVNGENQTILLELFIFNELCIECLSNTSRDCLLVILDIMKLLIPYSLIEEDKHGRGTVRDIIIKFIGASYKEVQSLKKTTLFTSNMKAWINTTFQHPLVDILDTVEYHTIIMQCIVEILEHEESSSYLFERLAILIDRETGHCKICASFLQTLFAKGLLYGDILKKDILTERAVCEYIRQNTIGYDTSPRFHYSGYIRYLSTASLPSHNNIDNPITSAKNSQLDIVAFMDDLKEAFDSKQTSVQYFHNSQTHKIKLRAIQNILLLDDAADKILLELKALSVKQNLFVWGLENVLKYNHQPSVRYYLEWLIIRNLLPMKHFRKDIFWTFFAQAYDERPGSIVSFLSIIYHVSRKIITLRSTEDHTEKQLKFIDEAMEQLISCSMSQLFNLRLYANVVFLKLYDNLTGESWSELRKKYEMVFKAMMKTKTSAKGNAILNADKLSTDFYFTEFDPFTQFNPETIFHDLPRLLDVACDEWIYWDAINRRGTLYKAKTPEWIVTSNSRQCTDDLNGSTPVHTPDSASYTRCSVSQKKFIPWKCPMALSTPDTDSLPPAPLSQLIIVTSLIDKIPNIGGLSRSCEVFGASLVVDSLDITNSAEFKALSMTSEKHINIIEVKKHNLKEYLKQMRTEHGYQIIGAEQTNNSVKLQDFKYPKKSILVLGNEKEGIVSDILVLLDTYVEIPQLGVLRSLNVHVTGALFIWEYVKQHCLTTSTS</sequence>
<evidence type="ECO:0000256" key="1">
    <source>
        <dbReference type="ARBA" id="ARBA00022603"/>
    </source>
</evidence>
<dbReference type="Proteomes" id="UP000079169">
    <property type="component" value="Unplaced"/>
</dbReference>
<dbReference type="Pfam" id="PF00588">
    <property type="entry name" value="SpoU_methylase"/>
    <property type="match status" value="1"/>
</dbReference>
<keyword evidence="2" id="KW-0808">Transferase</keyword>
<dbReference type="AlphaFoldDB" id="A0A1S3DAS3"/>
<dbReference type="KEGG" id="dci:103513996"/>